<dbReference type="EMBL" id="JAAYYV010000050">
    <property type="protein sequence ID" value="NLF53156.1"/>
    <property type="molecule type" value="Genomic_DNA"/>
</dbReference>
<dbReference type="Proteomes" id="UP000536534">
    <property type="component" value="Unassembled WGS sequence"/>
</dbReference>
<keyword evidence="2" id="KW-0472">Membrane</keyword>
<evidence type="ECO:0000256" key="1">
    <source>
        <dbReference type="SAM" id="MobiDB-lite"/>
    </source>
</evidence>
<comment type="caution">
    <text evidence="3">The sequence shown here is derived from an EMBL/GenBank/DDBJ whole genome shotgun (WGS) entry which is preliminary data.</text>
</comment>
<organism evidence="3 4">
    <name type="scientific">Thauera phenolivorans</name>
    <dbReference type="NCBI Taxonomy" id="1792543"/>
    <lineage>
        <taxon>Bacteria</taxon>
        <taxon>Pseudomonadati</taxon>
        <taxon>Pseudomonadota</taxon>
        <taxon>Betaproteobacteria</taxon>
        <taxon>Rhodocyclales</taxon>
        <taxon>Zoogloeaceae</taxon>
        <taxon>Thauera</taxon>
    </lineage>
</organism>
<feature type="region of interest" description="Disordered" evidence="1">
    <location>
        <begin position="134"/>
        <end position="159"/>
    </location>
</feature>
<evidence type="ECO:0000313" key="3">
    <source>
        <dbReference type="EMBL" id="NLF53156.1"/>
    </source>
</evidence>
<evidence type="ECO:0000256" key="2">
    <source>
        <dbReference type="SAM" id="Phobius"/>
    </source>
</evidence>
<sequence length="252" mass="25403">MAAPLVKVIVATEGGKLVKHAALALLSLIVAVLVIVVGGLTALTGLVFGLTGASANEAGGGCFYRLPAGQSITITRESGDWTLSADQIETAAGLAAGALQVGATDRELALVLGAAMQESSLRILANEMLPESLQAHHHATATPTTADGSPVDTLGPLQQRPSAGWGSIAQLMRVEYAATAFIGGTTGPNGGSPRGLRDIEGLGAMGFADAIEAVQISGEPEHYGKWEADATRLAAELKRLGDLSCAAGGGLA</sequence>
<feature type="non-terminal residue" evidence="3">
    <location>
        <position position="252"/>
    </location>
</feature>
<reference evidence="3 4" key="1">
    <citation type="journal article" date="2020" name="Biotechnol. Biofuels">
        <title>New insights from the biogas microbiome by comprehensive genome-resolved metagenomics of nearly 1600 species originating from multiple anaerobic digesters.</title>
        <authorList>
            <person name="Campanaro S."/>
            <person name="Treu L."/>
            <person name="Rodriguez-R L.M."/>
            <person name="Kovalovszki A."/>
            <person name="Ziels R.M."/>
            <person name="Maus I."/>
            <person name="Zhu X."/>
            <person name="Kougias P.G."/>
            <person name="Basile A."/>
            <person name="Luo G."/>
            <person name="Schluter A."/>
            <person name="Konstantinidis K.T."/>
            <person name="Angelidaki I."/>
        </authorList>
    </citation>
    <scope>NUCLEOTIDE SEQUENCE [LARGE SCALE GENOMIC DNA]</scope>
    <source>
        <strain evidence="3">AS06rmzACSIP_256</strain>
    </source>
</reference>
<gene>
    <name evidence="3" type="ORF">GX576_01885</name>
</gene>
<dbReference type="AlphaFoldDB" id="A0A7X7R729"/>
<feature type="transmembrane region" description="Helical" evidence="2">
    <location>
        <begin position="21"/>
        <end position="48"/>
    </location>
</feature>
<keyword evidence="2" id="KW-1133">Transmembrane helix</keyword>
<accession>A0A7X7R729</accession>
<proteinExistence type="predicted"/>
<protein>
    <submittedName>
        <fullName evidence="3">Uncharacterized protein</fullName>
    </submittedName>
</protein>
<name>A0A7X7R729_9RHOO</name>
<keyword evidence="2" id="KW-0812">Transmembrane</keyword>
<evidence type="ECO:0000313" key="4">
    <source>
        <dbReference type="Proteomes" id="UP000536534"/>
    </source>
</evidence>